<dbReference type="UniPathway" id="UPA00753"/>
<sequence length="242" mass="26921">MSLAKIPLAIAAAWCYKQITTSPNPPPSKKDSEGHISTSNWLESSAYTSYAAKIARRIQSLVGLAEVMTILAYKFPSSPASKTVLSALSFTTSADPSGLRPTPVALFGVALLLLGTFLRLSTYRHLGRFFRFEASIQVDHELITSGPYSVVRHPSYSALLLTHPGWMLWQFGKGSWIRQSGLWYTTAGRAAVSAYVVVMIFGSLYLTLGRMPDEDKALRERFGKKWDEWAERVPYRVIPGVW</sequence>
<dbReference type="Pfam" id="PF04191">
    <property type="entry name" value="PEMT"/>
    <property type="match status" value="1"/>
</dbReference>
<protein>
    <recommendedName>
        <fullName evidence="15">Protein-S-isoprenylcysteine O-methyltransferase</fullName>
    </recommendedName>
</protein>
<keyword evidence="11" id="KW-1208">Phospholipid metabolism</keyword>
<evidence type="ECO:0000256" key="11">
    <source>
        <dbReference type="ARBA" id="ARBA00023264"/>
    </source>
</evidence>
<dbReference type="AlphaFoldDB" id="A0A8H4QKQ3"/>
<feature type="transmembrane region" description="Helical" evidence="12">
    <location>
        <begin position="104"/>
        <end position="122"/>
    </location>
</feature>
<keyword evidence="8" id="KW-0443">Lipid metabolism</keyword>
<keyword evidence="3" id="KW-0808">Transferase</keyword>
<proteinExistence type="predicted"/>
<organism evidence="13 14">
    <name type="scientific">Agrocybe pediades</name>
    <dbReference type="NCBI Taxonomy" id="84607"/>
    <lineage>
        <taxon>Eukaryota</taxon>
        <taxon>Fungi</taxon>
        <taxon>Dikarya</taxon>
        <taxon>Basidiomycota</taxon>
        <taxon>Agaricomycotina</taxon>
        <taxon>Agaricomycetes</taxon>
        <taxon>Agaricomycetidae</taxon>
        <taxon>Agaricales</taxon>
        <taxon>Agaricineae</taxon>
        <taxon>Strophariaceae</taxon>
        <taxon>Agrocybe</taxon>
    </lineage>
</organism>
<comment type="caution">
    <text evidence="13">The sequence shown here is derived from an EMBL/GenBank/DDBJ whole genome shotgun (WGS) entry which is preliminary data.</text>
</comment>
<feature type="transmembrane region" description="Helical" evidence="12">
    <location>
        <begin position="182"/>
        <end position="206"/>
    </location>
</feature>
<keyword evidence="3" id="KW-0489">Methyltransferase</keyword>
<evidence type="ECO:0000256" key="7">
    <source>
        <dbReference type="ARBA" id="ARBA00022989"/>
    </source>
</evidence>
<keyword evidence="6" id="KW-0256">Endoplasmic reticulum</keyword>
<dbReference type="GO" id="GO:0008168">
    <property type="term" value="F:methyltransferase activity"/>
    <property type="evidence" value="ECO:0007669"/>
    <property type="project" value="UniProtKB-KW"/>
</dbReference>
<evidence type="ECO:0000256" key="2">
    <source>
        <dbReference type="ARBA" id="ARBA00022516"/>
    </source>
</evidence>
<evidence type="ECO:0000256" key="5">
    <source>
        <dbReference type="ARBA" id="ARBA00022692"/>
    </source>
</evidence>
<evidence type="ECO:0000313" key="13">
    <source>
        <dbReference type="EMBL" id="KAF4612902.1"/>
    </source>
</evidence>
<dbReference type="GO" id="GO:0006656">
    <property type="term" value="P:phosphatidylcholine biosynthetic process"/>
    <property type="evidence" value="ECO:0007669"/>
    <property type="project" value="UniProtKB-UniPathway"/>
</dbReference>
<evidence type="ECO:0000256" key="1">
    <source>
        <dbReference type="ARBA" id="ARBA00004127"/>
    </source>
</evidence>
<dbReference type="GO" id="GO:0012505">
    <property type="term" value="C:endomembrane system"/>
    <property type="evidence" value="ECO:0007669"/>
    <property type="project" value="UniProtKB-SubCell"/>
</dbReference>
<evidence type="ECO:0000256" key="10">
    <source>
        <dbReference type="ARBA" id="ARBA00023209"/>
    </source>
</evidence>
<evidence type="ECO:0000313" key="14">
    <source>
        <dbReference type="Proteomes" id="UP000521872"/>
    </source>
</evidence>
<evidence type="ECO:0008006" key="15">
    <source>
        <dbReference type="Google" id="ProtNLM"/>
    </source>
</evidence>
<evidence type="ECO:0000256" key="12">
    <source>
        <dbReference type="SAM" id="Phobius"/>
    </source>
</evidence>
<reference evidence="13 14" key="1">
    <citation type="submission" date="2019-12" db="EMBL/GenBank/DDBJ databases">
        <authorList>
            <person name="Floudas D."/>
            <person name="Bentzer J."/>
            <person name="Ahren D."/>
            <person name="Johansson T."/>
            <person name="Persson P."/>
            <person name="Tunlid A."/>
        </authorList>
    </citation>
    <scope>NUCLEOTIDE SEQUENCE [LARGE SCALE GENOMIC DNA]</scope>
    <source>
        <strain evidence="13 14">CBS 102.39</strain>
    </source>
</reference>
<accession>A0A8H4QKQ3</accession>
<evidence type="ECO:0000256" key="6">
    <source>
        <dbReference type="ARBA" id="ARBA00022824"/>
    </source>
</evidence>
<dbReference type="Proteomes" id="UP000521872">
    <property type="component" value="Unassembled WGS sequence"/>
</dbReference>
<dbReference type="PANTHER" id="PTHR12714">
    <property type="entry name" value="PROTEIN-S ISOPRENYLCYSTEINE O-METHYLTRANSFERASE"/>
    <property type="match status" value="1"/>
</dbReference>
<evidence type="ECO:0000256" key="3">
    <source>
        <dbReference type="ARBA" id="ARBA00022603"/>
    </source>
</evidence>
<keyword evidence="2" id="KW-0444">Lipid biosynthesis</keyword>
<gene>
    <name evidence="13" type="ORF">D9613_011130</name>
</gene>
<dbReference type="Gene3D" id="1.20.120.1630">
    <property type="match status" value="1"/>
</dbReference>
<keyword evidence="9 12" id="KW-0472">Membrane</keyword>
<keyword evidence="14" id="KW-1185">Reference proteome</keyword>
<comment type="subcellular location">
    <subcellularLocation>
        <location evidence="1">Endomembrane system</location>
        <topology evidence="1">Multi-pass membrane protein</topology>
    </subcellularLocation>
</comment>
<dbReference type="GO" id="GO:0032259">
    <property type="term" value="P:methylation"/>
    <property type="evidence" value="ECO:0007669"/>
    <property type="project" value="UniProtKB-KW"/>
</dbReference>
<keyword evidence="5 12" id="KW-0812">Transmembrane</keyword>
<evidence type="ECO:0000256" key="4">
    <source>
        <dbReference type="ARBA" id="ARBA00022691"/>
    </source>
</evidence>
<dbReference type="EMBL" id="JAACJL010000046">
    <property type="protein sequence ID" value="KAF4612902.1"/>
    <property type="molecule type" value="Genomic_DNA"/>
</dbReference>
<dbReference type="PANTHER" id="PTHR12714:SF9">
    <property type="entry name" value="PROTEIN-S-ISOPRENYLCYSTEINE O-METHYLTRANSFERASE"/>
    <property type="match status" value="1"/>
</dbReference>
<dbReference type="InterPro" id="IPR007318">
    <property type="entry name" value="Phopholipid_MeTrfase"/>
</dbReference>
<keyword evidence="7 12" id="KW-1133">Transmembrane helix</keyword>
<keyword evidence="4" id="KW-0949">S-adenosyl-L-methionine</keyword>
<keyword evidence="10" id="KW-0594">Phospholipid biosynthesis</keyword>
<evidence type="ECO:0000256" key="9">
    <source>
        <dbReference type="ARBA" id="ARBA00023136"/>
    </source>
</evidence>
<name>A0A8H4QKQ3_9AGAR</name>
<evidence type="ECO:0000256" key="8">
    <source>
        <dbReference type="ARBA" id="ARBA00023098"/>
    </source>
</evidence>